<dbReference type="SUPFAM" id="SSF53474">
    <property type="entry name" value="alpha/beta-Hydrolases"/>
    <property type="match status" value="1"/>
</dbReference>
<protein>
    <recommendedName>
        <fullName evidence="5">Pimeloyl-ACP methyl ester carboxylesterase</fullName>
    </recommendedName>
</protein>
<dbReference type="InterPro" id="IPR007235">
    <property type="entry name" value="Glyco_trans_28_C"/>
</dbReference>
<gene>
    <name evidence="3" type="ORF">Asi02nite_69990</name>
</gene>
<feature type="domain" description="Glycosyl transferase family 28 C-terminal" evidence="2">
    <location>
        <begin position="550"/>
        <end position="671"/>
    </location>
</feature>
<accession>A0ABQ4D1U7</accession>
<dbReference type="EMBL" id="BONE01000092">
    <property type="protein sequence ID" value="GIF77481.1"/>
    <property type="molecule type" value="Genomic_DNA"/>
</dbReference>
<reference evidence="3 4" key="1">
    <citation type="submission" date="2021-01" db="EMBL/GenBank/DDBJ databases">
        <title>Whole genome shotgun sequence of Asanoa siamensis NBRC 107932.</title>
        <authorList>
            <person name="Komaki H."/>
            <person name="Tamura T."/>
        </authorList>
    </citation>
    <scope>NUCLEOTIDE SEQUENCE [LARGE SCALE GENOMIC DNA]</scope>
    <source>
        <strain evidence="3 4">NBRC 107932</strain>
    </source>
</reference>
<dbReference type="SUPFAM" id="SSF53756">
    <property type="entry name" value="UDP-Glycosyltransferase/glycogen phosphorylase"/>
    <property type="match status" value="1"/>
</dbReference>
<evidence type="ECO:0008006" key="5">
    <source>
        <dbReference type="Google" id="ProtNLM"/>
    </source>
</evidence>
<dbReference type="Gene3D" id="3.40.50.2000">
    <property type="entry name" value="Glycogen Phosphorylase B"/>
    <property type="match status" value="2"/>
</dbReference>
<evidence type="ECO:0000313" key="4">
    <source>
        <dbReference type="Proteomes" id="UP000604117"/>
    </source>
</evidence>
<evidence type="ECO:0000259" key="2">
    <source>
        <dbReference type="Pfam" id="PF04101"/>
    </source>
</evidence>
<proteinExistence type="predicted"/>
<feature type="domain" description="AB hydrolase-1" evidence="1">
    <location>
        <begin position="48"/>
        <end position="273"/>
    </location>
</feature>
<comment type="caution">
    <text evidence="3">The sequence shown here is derived from an EMBL/GenBank/DDBJ whole genome shotgun (WGS) entry which is preliminary data.</text>
</comment>
<evidence type="ECO:0000313" key="3">
    <source>
        <dbReference type="EMBL" id="GIF77481.1"/>
    </source>
</evidence>
<dbReference type="Proteomes" id="UP000604117">
    <property type="component" value="Unassembled WGS sequence"/>
</dbReference>
<dbReference type="PANTHER" id="PTHR43798">
    <property type="entry name" value="MONOACYLGLYCEROL LIPASE"/>
    <property type="match status" value="1"/>
</dbReference>
<evidence type="ECO:0000259" key="1">
    <source>
        <dbReference type="Pfam" id="PF00561"/>
    </source>
</evidence>
<dbReference type="Gene3D" id="3.40.50.1820">
    <property type="entry name" value="alpha/beta hydrolase"/>
    <property type="match status" value="1"/>
</dbReference>
<name>A0ABQ4D1U7_9ACTN</name>
<organism evidence="3 4">
    <name type="scientific">Asanoa siamensis</name>
    <dbReference type="NCBI Taxonomy" id="926357"/>
    <lineage>
        <taxon>Bacteria</taxon>
        <taxon>Bacillati</taxon>
        <taxon>Actinomycetota</taxon>
        <taxon>Actinomycetes</taxon>
        <taxon>Micromonosporales</taxon>
        <taxon>Micromonosporaceae</taxon>
        <taxon>Asanoa</taxon>
    </lineage>
</organism>
<dbReference type="InterPro" id="IPR050266">
    <property type="entry name" value="AB_hydrolase_sf"/>
</dbReference>
<dbReference type="Pfam" id="PF04101">
    <property type="entry name" value="Glyco_tran_28_C"/>
    <property type="match status" value="1"/>
</dbReference>
<dbReference type="InterPro" id="IPR029058">
    <property type="entry name" value="AB_hydrolase_fold"/>
</dbReference>
<dbReference type="RefSeq" id="WP_203718337.1">
    <property type="nucleotide sequence ID" value="NZ_BONE01000092.1"/>
</dbReference>
<keyword evidence="4" id="KW-1185">Reference proteome</keyword>
<dbReference type="Pfam" id="PF00561">
    <property type="entry name" value="Abhydrolase_1"/>
    <property type="match status" value="1"/>
</dbReference>
<dbReference type="InterPro" id="IPR000073">
    <property type="entry name" value="AB_hydrolase_1"/>
</dbReference>
<sequence>MRAREPDIEGHVKHAGVRIGYELFEPPEPGAPTVALLPAWSIVHARHWKAQVPYLAREFRVVTIDPPGNGRSDQPLDPAAYGDDAHVGYLLAVLDAVEAERAVVAGVSRGAWWALVAAARHPDRVIGAAAIAPFVPFLDDPLPERRIQDFDAVRDAYHGWEKFNRHYWLRDYRGFAEFFFRTVISEPHSTKQIEDAVGWALRTTPESLIAGEAAPKCVCDRAGTEALLRSVDRPVLVIRGTRDMCRSQGEMAQAAQLTRARDVLLVGAGHLPHTREPVLVNRLLRDFVRDVTRTPPAPVRWTRPIDRPRKVLYLSSPIGLGHAERDAAIVDALRRRRPGVQVDWLVQHPVTEVLTRRGERVHPASAHLVTESAHIESEAGEHDLHAFQAIRRMDEILVANFMVFADLVEREDYDLWVGDEAWELDHFLHEHPELKRSAYAWLTDFVGWLPMPSGGTGEAALTADYNAEMVERIARFPRLRDRAIFVGNPADLVDDPLGPGLPSVRDWTLGHYAFSGYVRDFPPVDDDERARLRAELGWAPGEPVCVATVGGSGVGGDLLRRVVDAFPAARRAVPGLRLVVVAGPRLDPARIPACEGLEVHGYVHRLHRLLAACDLAITHGGLTTTMTLTAHRRPFLYVPLRNHFEQNRHVRHRLDAYGAGRHVAYEETDDLAALIAAEIGREVDYEPVETDGADRAAALLAELF</sequence>